<dbReference type="Pfam" id="PF01494">
    <property type="entry name" value="FAD_binding_3"/>
    <property type="match status" value="1"/>
</dbReference>
<dbReference type="GO" id="GO:0004502">
    <property type="term" value="F:kynurenine 3-monooxygenase activity"/>
    <property type="evidence" value="ECO:0007669"/>
    <property type="project" value="UniProtKB-EC"/>
</dbReference>
<keyword evidence="7" id="KW-0732">Signal</keyword>
<feature type="chain" id="PRO_5013278194" evidence="7">
    <location>
        <begin position="20"/>
        <end position="488"/>
    </location>
</feature>
<dbReference type="PRINTS" id="PR00420">
    <property type="entry name" value="RNGMNOXGNASE"/>
</dbReference>
<proteinExistence type="predicted"/>
<dbReference type="EMBL" id="BDSP01000152">
    <property type="protein sequence ID" value="GAX20762.1"/>
    <property type="molecule type" value="Genomic_DNA"/>
</dbReference>
<evidence type="ECO:0000313" key="9">
    <source>
        <dbReference type="EMBL" id="GAX20762.1"/>
    </source>
</evidence>
<evidence type="ECO:0000256" key="7">
    <source>
        <dbReference type="SAM" id="SignalP"/>
    </source>
</evidence>
<dbReference type="GO" id="GO:0071949">
    <property type="term" value="F:FAD binding"/>
    <property type="evidence" value="ECO:0007669"/>
    <property type="project" value="InterPro"/>
</dbReference>
<feature type="domain" description="FAD-binding" evidence="8">
    <location>
        <begin position="44"/>
        <end position="371"/>
    </location>
</feature>
<dbReference type="InParanoid" id="A0A1Z5K3K8"/>
<keyword evidence="10" id="KW-1185">Reference proteome</keyword>
<dbReference type="AlphaFoldDB" id="A0A1Z5K3K8"/>
<dbReference type="InterPro" id="IPR002938">
    <property type="entry name" value="FAD-bd"/>
</dbReference>
<evidence type="ECO:0000256" key="2">
    <source>
        <dbReference type="ARBA" id="ARBA00022630"/>
    </source>
</evidence>
<reference evidence="9 10" key="1">
    <citation type="journal article" date="2015" name="Plant Cell">
        <title>Oil accumulation by the oleaginous diatom Fistulifera solaris as revealed by the genome and transcriptome.</title>
        <authorList>
            <person name="Tanaka T."/>
            <person name="Maeda Y."/>
            <person name="Veluchamy A."/>
            <person name="Tanaka M."/>
            <person name="Abida H."/>
            <person name="Marechal E."/>
            <person name="Bowler C."/>
            <person name="Muto M."/>
            <person name="Sunaga Y."/>
            <person name="Tanaka M."/>
            <person name="Yoshino T."/>
            <person name="Taniguchi T."/>
            <person name="Fukuda Y."/>
            <person name="Nemoto M."/>
            <person name="Matsumoto M."/>
            <person name="Wong P.S."/>
            <person name="Aburatani S."/>
            <person name="Fujibuchi W."/>
        </authorList>
    </citation>
    <scope>NUCLEOTIDE SEQUENCE [LARGE SCALE GENOMIC DNA]</scope>
    <source>
        <strain evidence="9 10">JPCC DA0580</strain>
    </source>
</reference>
<evidence type="ECO:0000256" key="6">
    <source>
        <dbReference type="ARBA" id="ARBA00023033"/>
    </source>
</evidence>
<dbReference type="Gene3D" id="3.50.50.60">
    <property type="entry name" value="FAD/NAD(P)-binding domain"/>
    <property type="match status" value="1"/>
</dbReference>
<dbReference type="OrthoDB" id="655030at2759"/>
<keyword evidence="2" id="KW-0285">Flavoprotein</keyword>
<evidence type="ECO:0000256" key="1">
    <source>
        <dbReference type="ARBA" id="ARBA00001974"/>
    </source>
</evidence>
<evidence type="ECO:0000256" key="4">
    <source>
        <dbReference type="ARBA" id="ARBA00022857"/>
    </source>
</evidence>
<dbReference type="EC" id="1.14.13.9" evidence="9"/>
<organism evidence="9 10">
    <name type="scientific">Fistulifera solaris</name>
    <name type="common">Oleaginous diatom</name>
    <dbReference type="NCBI Taxonomy" id="1519565"/>
    <lineage>
        <taxon>Eukaryota</taxon>
        <taxon>Sar</taxon>
        <taxon>Stramenopiles</taxon>
        <taxon>Ochrophyta</taxon>
        <taxon>Bacillariophyta</taxon>
        <taxon>Bacillariophyceae</taxon>
        <taxon>Bacillariophycidae</taxon>
        <taxon>Naviculales</taxon>
        <taxon>Naviculaceae</taxon>
        <taxon>Fistulifera</taxon>
    </lineage>
</organism>
<keyword evidence="4" id="KW-0521">NADP</keyword>
<feature type="signal peptide" evidence="7">
    <location>
        <begin position="1"/>
        <end position="19"/>
    </location>
</feature>
<evidence type="ECO:0000256" key="5">
    <source>
        <dbReference type="ARBA" id="ARBA00023002"/>
    </source>
</evidence>
<name>A0A1Z5K3K8_FISSO</name>
<evidence type="ECO:0000256" key="3">
    <source>
        <dbReference type="ARBA" id="ARBA00022827"/>
    </source>
</evidence>
<dbReference type="SUPFAM" id="SSF51905">
    <property type="entry name" value="FAD/NAD(P)-binding domain"/>
    <property type="match status" value="1"/>
</dbReference>
<dbReference type="Proteomes" id="UP000198406">
    <property type="component" value="Unassembled WGS sequence"/>
</dbReference>
<keyword evidence="6 9" id="KW-0503">Monooxygenase</keyword>
<dbReference type="InterPro" id="IPR036188">
    <property type="entry name" value="FAD/NAD-bd_sf"/>
</dbReference>
<dbReference type="PANTHER" id="PTHR46028:SF2">
    <property type="entry name" value="KYNURENINE 3-MONOOXYGENASE"/>
    <property type="match status" value="1"/>
</dbReference>
<accession>A0A1Z5K3K8</accession>
<keyword evidence="3" id="KW-0274">FAD</keyword>
<dbReference type="GO" id="GO:0070189">
    <property type="term" value="P:kynurenine metabolic process"/>
    <property type="evidence" value="ECO:0007669"/>
    <property type="project" value="TreeGrafter"/>
</dbReference>
<keyword evidence="5 9" id="KW-0560">Oxidoreductase</keyword>
<sequence>MLRAVQFLILGYLFASADAFVLRNVASRHATARSASSSLTESLNVTIVGAGPAGLLLAHRLLEAGASVNIYEKRARPILGTLPTEGRAYALGIGRRGRTALQQAPQVWEAVRSAGFPSDRFRLHAGPVALKLRDSAGQQEPSLLCFQSDLCAALLKELEQQYNPDRLTIRFNTPVANINLKDRMCQTENGEVVAFDLIVGCDGVNSVVREAMQKEWPAFEVTQRELPGKFKTVQLPNVPSDKLDPTAVSLVMPQKGSTTAFVEPVSDSGRCCVLFAGSNATDPLLVSSDAIEIEQVLQERYPSFRPEALTSAAEQLANIPKASQASSVQCNIYHYNDVAVLCGDAAHATGGVSGQGVNSALTDSVVLAKCIHQSASLRQALIAYSMKQVPEGHALYDLSFPPPPSSKLEALGRTLRTLRDFIFRGRLGIGKLPIQVQLTTSLESFADIRRARMDGFPSQSEWERKLSTLDATAGASLSARGKEATSAT</sequence>
<dbReference type="PANTHER" id="PTHR46028">
    <property type="entry name" value="KYNURENINE 3-MONOOXYGENASE"/>
    <property type="match status" value="1"/>
</dbReference>
<evidence type="ECO:0000259" key="8">
    <source>
        <dbReference type="Pfam" id="PF01494"/>
    </source>
</evidence>
<evidence type="ECO:0000313" key="10">
    <source>
        <dbReference type="Proteomes" id="UP000198406"/>
    </source>
</evidence>
<gene>
    <name evidence="9" type="ORF">FisN_7Hh073</name>
</gene>
<comment type="cofactor">
    <cofactor evidence="1">
        <name>FAD</name>
        <dbReference type="ChEBI" id="CHEBI:57692"/>
    </cofactor>
</comment>
<comment type="caution">
    <text evidence="9">The sequence shown here is derived from an EMBL/GenBank/DDBJ whole genome shotgun (WGS) entry which is preliminary data.</text>
</comment>
<protein>
    <submittedName>
        <fullName evidence="9">Kynurenine 3-monooxygenase</fullName>
        <ecNumber evidence="9">1.14.13.9</ecNumber>
    </submittedName>
</protein>